<protein>
    <submittedName>
        <fullName evidence="4">Endonuclease/exonuclease/phosphatase family protein</fullName>
    </submittedName>
</protein>
<dbReference type="CDD" id="cd10283">
    <property type="entry name" value="MnuA_DNase1-like"/>
    <property type="match status" value="1"/>
</dbReference>
<keyword evidence="4" id="KW-0378">Hydrolase</keyword>
<dbReference type="PROSITE" id="PS51841">
    <property type="entry name" value="LTD"/>
    <property type="match status" value="1"/>
</dbReference>
<feature type="region of interest" description="Disordered" evidence="1">
    <location>
        <begin position="183"/>
        <end position="217"/>
    </location>
</feature>
<feature type="domain" description="LTD" evidence="3">
    <location>
        <begin position="21"/>
        <end position="158"/>
    </location>
</feature>
<dbReference type="PANTHER" id="PTHR42834">
    <property type="entry name" value="ENDONUCLEASE/EXONUCLEASE/PHOSPHATASE FAMILY PROTEIN (AFU_ORTHOLOGUE AFUA_3G09210)"/>
    <property type="match status" value="1"/>
</dbReference>
<dbReference type="InterPro" id="IPR036691">
    <property type="entry name" value="Endo/exonu/phosph_ase_sf"/>
</dbReference>
<evidence type="ECO:0000256" key="1">
    <source>
        <dbReference type="SAM" id="MobiDB-lite"/>
    </source>
</evidence>
<proteinExistence type="predicted"/>
<keyword evidence="4" id="KW-0255">Endonuclease</keyword>
<name>A0ABP6X0P4_9PSEU</name>
<dbReference type="PANTHER" id="PTHR42834:SF1">
    <property type="entry name" value="ENDONUCLEASE_EXONUCLEASE_PHOSPHATASE FAMILY PROTEIN (AFU_ORTHOLOGUE AFUA_3G09210)"/>
    <property type="match status" value="1"/>
</dbReference>
<evidence type="ECO:0000313" key="5">
    <source>
        <dbReference type="Proteomes" id="UP001500689"/>
    </source>
</evidence>
<dbReference type="CDD" id="cd04486">
    <property type="entry name" value="YhcR_OBF_like"/>
    <property type="match status" value="1"/>
</dbReference>
<comment type="caution">
    <text evidence="4">The sequence shown here is derived from an EMBL/GenBank/DDBJ whole genome shotgun (WGS) entry which is preliminary data.</text>
</comment>
<evidence type="ECO:0000256" key="2">
    <source>
        <dbReference type="SAM" id="SignalP"/>
    </source>
</evidence>
<keyword evidence="4" id="KW-0540">Nuclease</keyword>
<dbReference type="EMBL" id="BAAAZN010000010">
    <property type="protein sequence ID" value="GAA3558896.1"/>
    <property type="molecule type" value="Genomic_DNA"/>
</dbReference>
<evidence type="ECO:0000313" key="4">
    <source>
        <dbReference type="EMBL" id="GAA3558896.1"/>
    </source>
</evidence>
<sequence length="819" mass="85487">MTSAAAIAAAAVVVTGGLTAPAASAAPSAATVLSEVYGGGGNSGATLTNDFVELANHGDAPFALDGFSVQYLPASANASWQATKLTGAVAAGGQYLVAEAKGAGGTVALPTPDATGTIALSATAGTVALVSGGDALTCKTAADCTTDPRVKDLVGFGDAVVREGNPAATPSNTTSIARAESLTDTDDNSADFTAGAPTPTNSRGETTGTGPGEPQPVSARIHEIQGTTRISPFKDKKVGDVTGVVTAVRSFGSSRGFWFTDPEPDSDPRTSEGLFVFTGSTTPSVAVGDAVTAQGTVKEYYPDAPATSNYQSLTELTGAQWTVESHGNRLPPSTVLTPDQVPDALAPNAGGTIEPLPLEPSKYALDFWESHESEIVSVSDARVVAPSNSYDELYVTTKPQQNPTPRGGTVYLGYDKINTGVLKVQSIIPFDQQPFPKVNTGDVLTGTTSGPVEYSSFGGYTLFASRLGAAKDNHLQKETTRRQRPGELAVATYNVENLAPSDSDTKYAQLAHGVVDNLAAPDVVTLEEIQDNDGATDDGVVAADLTLRKFTDAIVAAGGPQYQWREIDPVNDKDGGEPGGNIRVGFLFNPARVSFVDRPGGSSTSSVGVVTEQGKAHLSQSPGRVDPENEAWTDSRKPLAGEFVFGGRTVFVIANHFNSKGGDQPTHGRYQPPERSSEVQRQKQATVLQDFAAKLIAADPSANVVAAGDLNDYQFSPALAKLTSGGKLKDLISTLPPAERYSYVFEGQSQVLDHILTSAAPRGVDYDVVHLNAEFADQASDHDPQVVRLRPSTGNRLPDLAYDLLDYLDQLLGRTAPRG</sequence>
<accession>A0ABP6X0P4</accession>
<dbReference type="GO" id="GO:0004519">
    <property type="term" value="F:endonuclease activity"/>
    <property type="evidence" value="ECO:0007669"/>
    <property type="project" value="UniProtKB-KW"/>
</dbReference>
<feature type="region of interest" description="Disordered" evidence="1">
    <location>
        <begin position="657"/>
        <end position="677"/>
    </location>
</feature>
<organism evidence="4 5">
    <name type="scientific">Amycolatopsis ultiminotia</name>
    <dbReference type="NCBI Taxonomy" id="543629"/>
    <lineage>
        <taxon>Bacteria</taxon>
        <taxon>Bacillati</taxon>
        <taxon>Actinomycetota</taxon>
        <taxon>Actinomycetes</taxon>
        <taxon>Pseudonocardiales</taxon>
        <taxon>Pseudonocardiaceae</taxon>
        <taxon>Amycolatopsis</taxon>
    </lineage>
</organism>
<keyword evidence="5" id="KW-1185">Reference proteome</keyword>
<dbReference type="SUPFAM" id="SSF56219">
    <property type="entry name" value="DNase I-like"/>
    <property type="match status" value="1"/>
</dbReference>
<feature type="signal peptide" evidence="2">
    <location>
        <begin position="1"/>
        <end position="25"/>
    </location>
</feature>
<dbReference type="Pfam" id="PF03372">
    <property type="entry name" value="Exo_endo_phos"/>
    <property type="match status" value="1"/>
</dbReference>
<dbReference type="Gene3D" id="3.60.10.10">
    <property type="entry name" value="Endonuclease/exonuclease/phosphatase"/>
    <property type="match status" value="1"/>
</dbReference>
<reference evidence="5" key="1">
    <citation type="journal article" date="2019" name="Int. J. Syst. Evol. Microbiol.">
        <title>The Global Catalogue of Microorganisms (GCM) 10K type strain sequencing project: providing services to taxonomists for standard genome sequencing and annotation.</title>
        <authorList>
            <consortium name="The Broad Institute Genomics Platform"/>
            <consortium name="The Broad Institute Genome Sequencing Center for Infectious Disease"/>
            <person name="Wu L."/>
            <person name="Ma J."/>
        </authorList>
    </citation>
    <scope>NUCLEOTIDE SEQUENCE [LARGE SCALE GENOMIC DNA]</scope>
    <source>
        <strain evidence="5">JCM 16898</strain>
    </source>
</reference>
<dbReference type="Proteomes" id="UP001500689">
    <property type="component" value="Unassembled WGS sequence"/>
</dbReference>
<dbReference type="InterPro" id="IPR005135">
    <property type="entry name" value="Endo/exonuclease/phosphatase"/>
</dbReference>
<gene>
    <name evidence="4" type="ORF">GCM10022222_48060</name>
</gene>
<evidence type="ECO:0000259" key="3">
    <source>
        <dbReference type="PROSITE" id="PS51841"/>
    </source>
</evidence>
<dbReference type="InterPro" id="IPR001322">
    <property type="entry name" value="Lamin_tail_dom"/>
</dbReference>
<dbReference type="RefSeq" id="WP_344863458.1">
    <property type="nucleotide sequence ID" value="NZ_BAAAZN010000010.1"/>
</dbReference>
<feature type="region of interest" description="Disordered" evidence="1">
    <location>
        <begin position="613"/>
        <end position="632"/>
    </location>
</feature>
<keyword evidence="2" id="KW-0732">Signal</keyword>
<feature type="chain" id="PRO_5045354908" evidence="2">
    <location>
        <begin position="26"/>
        <end position="819"/>
    </location>
</feature>